<reference evidence="1 2" key="1">
    <citation type="submission" date="2017-03" db="EMBL/GenBank/DDBJ databases">
        <authorList>
            <person name="Hulin M.T."/>
        </authorList>
    </citation>
    <scope>NUCLEOTIDE SEQUENCE [LARGE SCALE GENOMIC DNA]</scope>
    <source>
        <strain evidence="1 2">5264</strain>
    </source>
</reference>
<dbReference type="EMBL" id="NBAQ01000024">
    <property type="protein sequence ID" value="POQ00617.1"/>
    <property type="molecule type" value="Genomic_DNA"/>
</dbReference>
<name>A0AAE5S289_PSESY</name>
<dbReference type="AlphaFoldDB" id="A0AAE5S289"/>
<organism evidence="1 2">
    <name type="scientific">Pseudomonas syringae pv. syringae</name>
    <dbReference type="NCBI Taxonomy" id="321"/>
    <lineage>
        <taxon>Bacteria</taxon>
        <taxon>Pseudomonadati</taxon>
        <taxon>Pseudomonadota</taxon>
        <taxon>Gammaproteobacteria</taxon>
        <taxon>Pseudomonadales</taxon>
        <taxon>Pseudomonadaceae</taxon>
        <taxon>Pseudomonas</taxon>
        <taxon>Pseudomonas syringae</taxon>
    </lineage>
</organism>
<evidence type="ECO:0000313" key="1">
    <source>
        <dbReference type="EMBL" id="POQ00617.1"/>
    </source>
</evidence>
<protein>
    <submittedName>
        <fullName evidence="1">Uncharacterized protein</fullName>
    </submittedName>
</protein>
<accession>A0AAE5S289</accession>
<proteinExistence type="predicted"/>
<evidence type="ECO:0000313" key="2">
    <source>
        <dbReference type="Proteomes" id="UP000237295"/>
    </source>
</evidence>
<sequence>MFAKTVAQAMRCRKAWRPLRGQVRSYARWAESKRPPARGVGANLFAKTVVQAMHVRKAWRPLRGQVRSYARWA</sequence>
<gene>
    <name evidence="1" type="ORF">CXB42_26070</name>
</gene>
<dbReference type="Proteomes" id="UP000237295">
    <property type="component" value="Unassembled WGS sequence"/>
</dbReference>
<comment type="caution">
    <text evidence="1">The sequence shown here is derived from an EMBL/GenBank/DDBJ whole genome shotgun (WGS) entry which is preliminary data.</text>
</comment>